<keyword evidence="4" id="KW-1185">Reference proteome</keyword>
<accession>A0ABV9QVE8</accession>
<dbReference type="EMBL" id="JBHSHD010000010">
    <property type="protein sequence ID" value="MFC4821303.1"/>
    <property type="molecule type" value="Genomic_DNA"/>
</dbReference>
<dbReference type="SUPFAM" id="SSF47616">
    <property type="entry name" value="GST C-terminal domain-like"/>
    <property type="match status" value="1"/>
</dbReference>
<evidence type="ECO:0000313" key="3">
    <source>
        <dbReference type="EMBL" id="MFC4821303.1"/>
    </source>
</evidence>
<dbReference type="InterPro" id="IPR036249">
    <property type="entry name" value="Thioredoxin-like_sf"/>
</dbReference>
<dbReference type="Gene3D" id="1.20.1050.10">
    <property type="match status" value="1"/>
</dbReference>
<dbReference type="PROSITE" id="PS50404">
    <property type="entry name" value="GST_NTER"/>
    <property type="match status" value="1"/>
</dbReference>
<dbReference type="PANTHER" id="PTHR44051">
    <property type="entry name" value="GLUTATHIONE S-TRANSFERASE-RELATED"/>
    <property type="match status" value="1"/>
</dbReference>
<proteinExistence type="predicted"/>
<sequence length="209" mass="23294">MKLYFTPGTCSLAPHVVIRELGLDVELRRVRLGPDAVVVADGRRYRDLNPLGYVPLLELDDGSLLGEGVAIVLYLADLAPQAGLAPPSGTRERAELHTWLTFISSELHKSFSPWLFHPEYGEQAAQIARERIAQRFAHVERHLDGRDYLLGERFGIADAYLFTIADWARPAGIALEPYPRLAAYLERVRARDSVAAALRHEKAATAAQR</sequence>
<name>A0ABV9QVE8_9GAMM</name>
<dbReference type="Pfam" id="PF00043">
    <property type="entry name" value="GST_C"/>
    <property type="match status" value="1"/>
</dbReference>
<dbReference type="PROSITE" id="PS50405">
    <property type="entry name" value="GST_CTER"/>
    <property type="match status" value="1"/>
</dbReference>
<dbReference type="CDD" id="cd03188">
    <property type="entry name" value="GST_C_Beta"/>
    <property type="match status" value="1"/>
</dbReference>
<dbReference type="Pfam" id="PF13409">
    <property type="entry name" value="GST_N_2"/>
    <property type="match status" value="1"/>
</dbReference>
<gene>
    <name evidence="3" type="ORF">ACFO6Q_13295</name>
</gene>
<dbReference type="InterPro" id="IPR040079">
    <property type="entry name" value="Glutathione_S-Trfase"/>
</dbReference>
<protein>
    <submittedName>
        <fullName evidence="3">Glutathione binding-like protein</fullName>
    </submittedName>
</protein>
<dbReference type="SFLD" id="SFLDG01150">
    <property type="entry name" value="Main.1:_Beta-like"/>
    <property type="match status" value="1"/>
</dbReference>
<dbReference type="Proteomes" id="UP001595886">
    <property type="component" value="Unassembled WGS sequence"/>
</dbReference>
<feature type="domain" description="GST N-terminal" evidence="1">
    <location>
        <begin position="1"/>
        <end position="83"/>
    </location>
</feature>
<dbReference type="SUPFAM" id="SSF52833">
    <property type="entry name" value="Thioredoxin-like"/>
    <property type="match status" value="1"/>
</dbReference>
<dbReference type="CDD" id="cd03057">
    <property type="entry name" value="GST_N_Beta"/>
    <property type="match status" value="1"/>
</dbReference>
<organism evidence="3 4">
    <name type="scientific">Dokdonella ginsengisoli</name>
    <dbReference type="NCBI Taxonomy" id="363846"/>
    <lineage>
        <taxon>Bacteria</taxon>
        <taxon>Pseudomonadati</taxon>
        <taxon>Pseudomonadota</taxon>
        <taxon>Gammaproteobacteria</taxon>
        <taxon>Lysobacterales</taxon>
        <taxon>Rhodanobacteraceae</taxon>
        <taxon>Dokdonella</taxon>
    </lineage>
</organism>
<reference evidence="4" key="1">
    <citation type="journal article" date="2019" name="Int. J. Syst. Evol. Microbiol.">
        <title>The Global Catalogue of Microorganisms (GCM) 10K type strain sequencing project: providing services to taxonomists for standard genome sequencing and annotation.</title>
        <authorList>
            <consortium name="The Broad Institute Genomics Platform"/>
            <consortium name="The Broad Institute Genome Sequencing Center for Infectious Disease"/>
            <person name="Wu L."/>
            <person name="Ma J."/>
        </authorList>
    </citation>
    <scope>NUCLEOTIDE SEQUENCE [LARGE SCALE GENOMIC DNA]</scope>
    <source>
        <strain evidence="4">CCUG 30340</strain>
    </source>
</reference>
<dbReference type="Gene3D" id="3.40.30.10">
    <property type="entry name" value="Glutaredoxin"/>
    <property type="match status" value="1"/>
</dbReference>
<dbReference type="InterPro" id="IPR010987">
    <property type="entry name" value="Glutathione-S-Trfase_C-like"/>
</dbReference>
<feature type="domain" description="GST C-terminal" evidence="2">
    <location>
        <begin position="89"/>
        <end position="209"/>
    </location>
</feature>
<dbReference type="PANTHER" id="PTHR44051:SF8">
    <property type="entry name" value="GLUTATHIONE S-TRANSFERASE GSTA"/>
    <property type="match status" value="1"/>
</dbReference>
<dbReference type="InterPro" id="IPR036282">
    <property type="entry name" value="Glutathione-S-Trfase_C_sf"/>
</dbReference>
<dbReference type="InterPro" id="IPR004046">
    <property type="entry name" value="GST_C"/>
</dbReference>
<dbReference type="InterPro" id="IPR004045">
    <property type="entry name" value="Glutathione_S-Trfase_N"/>
</dbReference>
<evidence type="ECO:0000259" key="1">
    <source>
        <dbReference type="PROSITE" id="PS50404"/>
    </source>
</evidence>
<evidence type="ECO:0000259" key="2">
    <source>
        <dbReference type="PROSITE" id="PS50405"/>
    </source>
</evidence>
<comment type="caution">
    <text evidence="3">The sequence shown here is derived from an EMBL/GenBank/DDBJ whole genome shotgun (WGS) entry which is preliminary data.</text>
</comment>
<dbReference type="SFLD" id="SFLDS00019">
    <property type="entry name" value="Glutathione_Transferase_(cytos"/>
    <property type="match status" value="1"/>
</dbReference>
<dbReference type="SFLD" id="SFLDG00358">
    <property type="entry name" value="Main_(cytGST)"/>
    <property type="match status" value="1"/>
</dbReference>
<evidence type="ECO:0000313" key="4">
    <source>
        <dbReference type="Proteomes" id="UP001595886"/>
    </source>
</evidence>
<dbReference type="RefSeq" id="WP_380021587.1">
    <property type="nucleotide sequence ID" value="NZ_JBHSHD010000010.1"/>
</dbReference>